<protein>
    <recommendedName>
        <fullName evidence="3">Formyl-CoA transferase</fullName>
    </recommendedName>
</protein>
<dbReference type="GO" id="GO:0008410">
    <property type="term" value="F:CoA-transferase activity"/>
    <property type="evidence" value="ECO:0007669"/>
    <property type="project" value="TreeGrafter"/>
</dbReference>
<feature type="non-terminal residue" evidence="2">
    <location>
        <position position="160"/>
    </location>
</feature>
<dbReference type="Gene3D" id="3.40.50.10540">
    <property type="entry name" value="Crotonobetainyl-coa:carnitine coa-transferase, domain 1"/>
    <property type="match status" value="1"/>
</dbReference>
<evidence type="ECO:0000256" key="1">
    <source>
        <dbReference type="ARBA" id="ARBA00022679"/>
    </source>
</evidence>
<dbReference type="InterPro" id="IPR050483">
    <property type="entry name" value="CoA-transferase_III_domain"/>
</dbReference>
<organism evidence="2">
    <name type="scientific">marine metagenome</name>
    <dbReference type="NCBI Taxonomy" id="408172"/>
    <lineage>
        <taxon>unclassified sequences</taxon>
        <taxon>metagenomes</taxon>
        <taxon>ecological metagenomes</taxon>
    </lineage>
</organism>
<evidence type="ECO:0000313" key="2">
    <source>
        <dbReference type="EMBL" id="SVE62661.1"/>
    </source>
</evidence>
<name>A0A383F103_9ZZZZ</name>
<proteinExistence type="predicted"/>
<sequence>MSVTNNLLENICVIDLTRVLAGPYCTMMLGDLGADIIKIEVPGRGDDTRHWGPPFTKGGESAYYLSANRNKRSMTLNLKSEQGLEILKKLIAKGDVLVDNFKTGTLSRWGLDYETLQEIRPGLIYCTVTGYGYTGPYSSRPGYDLIVQATGGFMSITGPE</sequence>
<gene>
    <name evidence="2" type="ORF">METZ01_LOCUS515515</name>
</gene>
<dbReference type="PANTHER" id="PTHR48207:SF3">
    <property type="entry name" value="SUCCINATE--HYDROXYMETHYLGLUTARATE COA-TRANSFERASE"/>
    <property type="match status" value="1"/>
</dbReference>
<dbReference type="AlphaFoldDB" id="A0A383F103"/>
<dbReference type="SUPFAM" id="SSF89796">
    <property type="entry name" value="CoA-transferase family III (CaiB/BaiF)"/>
    <property type="match status" value="1"/>
</dbReference>
<keyword evidence="1" id="KW-0808">Transferase</keyword>
<accession>A0A383F103</accession>
<dbReference type="InterPro" id="IPR023606">
    <property type="entry name" value="CoA-Trfase_III_dom_1_sf"/>
</dbReference>
<dbReference type="InterPro" id="IPR003673">
    <property type="entry name" value="CoA-Trfase_fam_III"/>
</dbReference>
<dbReference type="Pfam" id="PF02515">
    <property type="entry name" value="CoA_transf_3"/>
    <property type="match status" value="1"/>
</dbReference>
<dbReference type="EMBL" id="UINC01230509">
    <property type="protein sequence ID" value="SVE62661.1"/>
    <property type="molecule type" value="Genomic_DNA"/>
</dbReference>
<reference evidence="2" key="1">
    <citation type="submission" date="2018-05" db="EMBL/GenBank/DDBJ databases">
        <authorList>
            <person name="Lanie J.A."/>
            <person name="Ng W.-L."/>
            <person name="Kazmierczak K.M."/>
            <person name="Andrzejewski T.M."/>
            <person name="Davidsen T.M."/>
            <person name="Wayne K.J."/>
            <person name="Tettelin H."/>
            <person name="Glass J.I."/>
            <person name="Rusch D."/>
            <person name="Podicherti R."/>
            <person name="Tsui H.-C.T."/>
            <person name="Winkler M.E."/>
        </authorList>
    </citation>
    <scope>NUCLEOTIDE SEQUENCE</scope>
</reference>
<dbReference type="PANTHER" id="PTHR48207">
    <property type="entry name" value="SUCCINATE--HYDROXYMETHYLGLUTARATE COA-TRANSFERASE"/>
    <property type="match status" value="1"/>
</dbReference>
<evidence type="ECO:0008006" key="3">
    <source>
        <dbReference type="Google" id="ProtNLM"/>
    </source>
</evidence>